<dbReference type="InterPro" id="IPR013762">
    <property type="entry name" value="Integrase-like_cat_sf"/>
</dbReference>
<proteinExistence type="predicted"/>
<gene>
    <name evidence="3" type="ORF">MIZ03_1902</name>
</gene>
<dbReference type="Gene3D" id="1.10.443.10">
    <property type="entry name" value="Intergrase catalytic core"/>
    <property type="match status" value="1"/>
</dbReference>
<evidence type="ECO:0000256" key="1">
    <source>
        <dbReference type="ARBA" id="ARBA00023172"/>
    </source>
</evidence>
<dbReference type="EMBL" id="AP024238">
    <property type="protein sequence ID" value="BCO27015.1"/>
    <property type="molecule type" value="Genomic_DNA"/>
</dbReference>
<dbReference type="Pfam" id="PF00589">
    <property type="entry name" value="Phage_integrase"/>
    <property type="match status" value="1"/>
</dbReference>
<protein>
    <submittedName>
        <fullName evidence="3">Tyrosine recombinase XerC</fullName>
    </submittedName>
</protein>
<evidence type="ECO:0000313" key="4">
    <source>
        <dbReference type="Proteomes" id="UP000824366"/>
    </source>
</evidence>
<feature type="domain" description="Tyr recombinase" evidence="2">
    <location>
        <begin position="1"/>
        <end position="109"/>
    </location>
</feature>
<keyword evidence="1" id="KW-0233">DNA recombination</keyword>
<dbReference type="PROSITE" id="PS51898">
    <property type="entry name" value="TYR_RECOMBINASE"/>
    <property type="match status" value="1"/>
</dbReference>
<dbReference type="InterPro" id="IPR002104">
    <property type="entry name" value="Integrase_catalytic"/>
</dbReference>
<reference evidence="3 4" key="1">
    <citation type="journal article" date="2021" name="Microbiol. Spectr.">
        <title>A Single Bacterium Capable of Oxidation and Reduction of Iron at Circumneutral pH.</title>
        <authorList>
            <person name="Kato S."/>
            <person name="Ohkuma M."/>
        </authorList>
    </citation>
    <scope>NUCLEOTIDE SEQUENCE [LARGE SCALE GENOMIC DNA]</scope>
    <source>
        <strain evidence="3 4">MIZ03</strain>
    </source>
</reference>
<dbReference type="InterPro" id="IPR011010">
    <property type="entry name" value="DNA_brk_join_enz"/>
</dbReference>
<organism evidence="3 4">
    <name type="scientific">Rhodoferax lithotrophicus</name>
    <dbReference type="NCBI Taxonomy" id="2798804"/>
    <lineage>
        <taxon>Bacteria</taxon>
        <taxon>Pseudomonadati</taxon>
        <taxon>Pseudomonadota</taxon>
        <taxon>Betaproteobacteria</taxon>
        <taxon>Burkholderiales</taxon>
        <taxon>Comamonadaceae</taxon>
        <taxon>Rhodoferax</taxon>
    </lineage>
</organism>
<evidence type="ECO:0000313" key="3">
    <source>
        <dbReference type="EMBL" id="BCO27015.1"/>
    </source>
</evidence>
<keyword evidence="4" id="KW-1185">Reference proteome</keyword>
<sequence length="158" mass="17432">MTAVHWPPPERKCVSVVLTVPELRSVLGLMEGVEGNLARLLYGTGIRLAEGLNLRVSAQTPPHSFATHMLQLGTDIRTVQELLGHGDDSTTKIYTPRTESCCRWRQEPARCAHWTDEFNVGFRCVLDSRLCRVKDSNGSEPAIPPAVLAWADSVLIGL</sequence>
<evidence type="ECO:0000259" key="2">
    <source>
        <dbReference type="PROSITE" id="PS51898"/>
    </source>
</evidence>
<accession>A0ABN6D4U6</accession>
<dbReference type="Proteomes" id="UP000824366">
    <property type="component" value="Chromosome"/>
</dbReference>
<dbReference type="SUPFAM" id="SSF56349">
    <property type="entry name" value="DNA breaking-rejoining enzymes"/>
    <property type="match status" value="1"/>
</dbReference>
<name>A0ABN6D4U6_9BURK</name>